<dbReference type="SUPFAM" id="SSF100950">
    <property type="entry name" value="NagB/RpiA/CoA transferase-like"/>
    <property type="match status" value="1"/>
</dbReference>
<comment type="pathway">
    <text evidence="4">Amino-sugar metabolism; N-acetylneuraminate degradation; D-fructose 6-phosphate from N-acetylneuraminate: step 5/5.</text>
</comment>
<comment type="caution">
    <text evidence="6">The sequence shown here is derived from an EMBL/GenBank/DDBJ whole genome shotgun (WGS) entry which is preliminary data.</text>
</comment>
<reference evidence="6 7" key="1">
    <citation type="submission" date="2012-01" db="EMBL/GenBank/DDBJ databases">
        <title>The Genome Sequence of Helcococcus kunzii ATCC 51366.</title>
        <authorList>
            <consortium name="The Broad Institute Genome Sequencing Platform"/>
            <person name="Earl A."/>
            <person name="Ward D."/>
            <person name="Feldgarden M."/>
            <person name="Gevers D."/>
            <person name="Huys G."/>
            <person name="Young S.K."/>
            <person name="Zeng Q."/>
            <person name="Gargeya S."/>
            <person name="Fitzgerald M."/>
            <person name="Haas B."/>
            <person name="Abouelleil A."/>
            <person name="Alvarado L."/>
            <person name="Arachchi H.M."/>
            <person name="Berlin A."/>
            <person name="Chapman S.B."/>
            <person name="Gearin G."/>
            <person name="Goldberg J."/>
            <person name="Griggs A."/>
            <person name="Gujja S."/>
            <person name="Hansen M."/>
            <person name="Heiman D."/>
            <person name="Howarth C."/>
            <person name="Larimer J."/>
            <person name="Lui A."/>
            <person name="MacDonald P.J.P."/>
            <person name="McCowen C."/>
            <person name="Montmayeur A."/>
            <person name="Murphy C."/>
            <person name="Neiman D."/>
            <person name="Pearson M."/>
            <person name="Priest M."/>
            <person name="Roberts A."/>
            <person name="Saif S."/>
            <person name="Shea T."/>
            <person name="Sisk P."/>
            <person name="Stolte C."/>
            <person name="Sykes S."/>
            <person name="Wortman J."/>
            <person name="Nusbaum C."/>
            <person name="Birren B."/>
        </authorList>
    </citation>
    <scope>NUCLEOTIDE SEQUENCE [LARGE SCALE GENOMIC DNA]</scope>
    <source>
        <strain evidence="6 7">ATCC 51366</strain>
    </source>
</reference>
<evidence type="ECO:0000256" key="4">
    <source>
        <dbReference type="HAMAP-Rule" id="MF_01241"/>
    </source>
</evidence>
<dbReference type="AlphaFoldDB" id="H3NNT2"/>
<dbReference type="STRING" id="883114.HMPREF9709_00993"/>
<dbReference type="PROSITE" id="PS01161">
    <property type="entry name" value="GLC_GALNAC_ISOMERASE"/>
    <property type="match status" value="1"/>
</dbReference>
<dbReference type="NCBIfam" id="TIGR00502">
    <property type="entry name" value="nagB"/>
    <property type="match status" value="1"/>
</dbReference>
<feature type="domain" description="Glucosamine/galactosamine-6-phosphate isomerase" evidence="5">
    <location>
        <begin position="11"/>
        <end position="224"/>
    </location>
</feature>
<comment type="similarity">
    <text evidence="4">Belongs to the glucosamine/galactosamine-6-phosphate isomerase family. NagB subfamily.</text>
</comment>
<feature type="active site" description="Proton acceptor; for enolization step" evidence="4">
    <location>
        <position position="67"/>
    </location>
</feature>
<dbReference type="GO" id="GO:0019262">
    <property type="term" value="P:N-acetylneuraminate catabolic process"/>
    <property type="evidence" value="ECO:0007669"/>
    <property type="project" value="UniProtKB-UniRule"/>
</dbReference>
<evidence type="ECO:0000259" key="5">
    <source>
        <dbReference type="Pfam" id="PF01182"/>
    </source>
</evidence>
<keyword evidence="2 4" id="KW-0378">Hydrolase</keyword>
<dbReference type="PANTHER" id="PTHR11280">
    <property type="entry name" value="GLUCOSAMINE-6-PHOSPHATE ISOMERASE"/>
    <property type="match status" value="1"/>
</dbReference>
<evidence type="ECO:0000313" key="7">
    <source>
        <dbReference type="Proteomes" id="UP000004191"/>
    </source>
</evidence>
<dbReference type="EMBL" id="AGEI01000021">
    <property type="protein sequence ID" value="EHR34057.1"/>
    <property type="molecule type" value="Genomic_DNA"/>
</dbReference>
<dbReference type="Gene3D" id="3.40.50.1360">
    <property type="match status" value="1"/>
</dbReference>
<feature type="active site" description="For ring-opening step" evidence="4">
    <location>
        <position position="143"/>
    </location>
</feature>
<comment type="caution">
    <text evidence="4">Lacks conserved residue(s) required for the propagation of feature annotation.</text>
</comment>
<dbReference type="GeneID" id="96998986"/>
<dbReference type="GO" id="GO:0006046">
    <property type="term" value="P:N-acetylglucosamine catabolic process"/>
    <property type="evidence" value="ECO:0007669"/>
    <property type="project" value="UniProtKB-UniRule"/>
</dbReference>
<keyword evidence="7" id="KW-1185">Reference proteome</keyword>
<dbReference type="Pfam" id="PF01182">
    <property type="entry name" value="Glucosamine_iso"/>
    <property type="match status" value="1"/>
</dbReference>
<dbReference type="InterPro" id="IPR037171">
    <property type="entry name" value="NagB/RpiA_transferase-like"/>
</dbReference>
<dbReference type="PATRIC" id="fig|883114.3.peg.983"/>
<organism evidence="6 7">
    <name type="scientific">Helcococcus kunzii ATCC 51366</name>
    <dbReference type="NCBI Taxonomy" id="883114"/>
    <lineage>
        <taxon>Bacteria</taxon>
        <taxon>Bacillati</taxon>
        <taxon>Bacillota</taxon>
        <taxon>Tissierellia</taxon>
        <taxon>Tissierellales</taxon>
        <taxon>Peptoniphilaceae</taxon>
        <taxon>Helcococcus</taxon>
    </lineage>
</organism>
<comment type="catalytic activity">
    <reaction evidence="1 4">
        <text>alpha-D-glucosamine 6-phosphate + H2O = beta-D-fructose 6-phosphate + NH4(+)</text>
        <dbReference type="Rhea" id="RHEA:12172"/>
        <dbReference type="ChEBI" id="CHEBI:15377"/>
        <dbReference type="ChEBI" id="CHEBI:28938"/>
        <dbReference type="ChEBI" id="CHEBI:57634"/>
        <dbReference type="ChEBI" id="CHEBI:75989"/>
        <dbReference type="EC" id="3.5.99.6"/>
    </reaction>
</comment>
<feature type="active site" description="For ring-opening step" evidence="4">
    <location>
        <position position="136"/>
    </location>
</feature>
<dbReference type="eggNOG" id="COG0363">
    <property type="taxonomic scope" value="Bacteria"/>
</dbReference>
<sequence length="244" mass="27080">MKIIITKNYDELSNVAADLVEKCINDKPNAMLGLATGSTPIGLYEELIKRHKDNNLSFKDITSVNLDEYIGLSGDHDQSYRYFMNETLFNHIDIDKSKTFVPNGKAEDLNEEAKNYEKNIDELGGIDLQILGIGTNGHIGFNEPSSKLELYTHIEDLTESTIHANSRFFDSIDDVPTTAISMGIGSIFKAKEIILLASGDSKAKIMQTLKDTLVTPLIPASFLKLHPHVTIIMDEAAASLYNQE</sequence>
<dbReference type="GO" id="GO:0042802">
    <property type="term" value="F:identical protein binding"/>
    <property type="evidence" value="ECO:0007669"/>
    <property type="project" value="TreeGrafter"/>
</dbReference>
<dbReference type="PANTHER" id="PTHR11280:SF5">
    <property type="entry name" value="GLUCOSAMINE-6-PHOSPHATE ISOMERASE"/>
    <property type="match status" value="1"/>
</dbReference>
<dbReference type="GO" id="GO:0004342">
    <property type="term" value="F:glucosamine-6-phosphate deaminase activity"/>
    <property type="evidence" value="ECO:0007669"/>
    <property type="project" value="UniProtKB-UniRule"/>
</dbReference>
<feature type="active site" description="Proton acceptor; for ring-opening step" evidence="4">
    <location>
        <position position="138"/>
    </location>
</feature>
<dbReference type="OrthoDB" id="9791139at2"/>
<proteinExistence type="inferred from homology"/>
<dbReference type="EC" id="3.5.99.6" evidence="4"/>
<dbReference type="UniPathway" id="UPA00629">
    <property type="reaction ID" value="UER00684"/>
</dbReference>
<evidence type="ECO:0000256" key="3">
    <source>
        <dbReference type="ARBA" id="ARBA00023277"/>
    </source>
</evidence>
<evidence type="ECO:0000256" key="2">
    <source>
        <dbReference type="ARBA" id="ARBA00022801"/>
    </source>
</evidence>
<dbReference type="CDD" id="cd01399">
    <property type="entry name" value="GlcN6P_deaminase"/>
    <property type="match status" value="1"/>
</dbReference>
<evidence type="ECO:0000256" key="1">
    <source>
        <dbReference type="ARBA" id="ARBA00000644"/>
    </source>
</evidence>
<dbReference type="HOGENOM" id="CLU_049611_1_1_9"/>
<dbReference type="FunFam" id="3.40.50.1360:FF:000003">
    <property type="entry name" value="Glucosamine-6-phosphate deaminase"/>
    <property type="match status" value="1"/>
</dbReference>
<accession>H3NNT2</accession>
<dbReference type="GO" id="GO:0005737">
    <property type="term" value="C:cytoplasm"/>
    <property type="evidence" value="ECO:0007669"/>
    <property type="project" value="TreeGrafter"/>
</dbReference>
<dbReference type="Proteomes" id="UP000004191">
    <property type="component" value="Unassembled WGS sequence"/>
</dbReference>
<gene>
    <name evidence="4" type="primary">nagB</name>
    <name evidence="6" type="ORF">HMPREF9709_00993</name>
</gene>
<dbReference type="InterPro" id="IPR018321">
    <property type="entry name" value="Glucosamine6P_isomerase_CS"/>
</dbReference>
<dbReference type="HAMAP" id="MF_01241">
    <property type="entry name" value="GlcN6P_deamin"/>
    <property type="match status" value="1"/>
</dbReference>
<evidence type="ECO:0000313" key="6">
    <source>
        <dbReference type="EMBL" id="EHR34057.1"/>
    </source>
</evidence>
<dbReference type="GO" id="GO:0005975">
    <property type="term" value="P:carbohydrate metabolic process"/>
    <property type="evidence" value="ECO:0007669"/>
    <property type="project" value="InterPro"/>
</dbReference>
<dbReference type="InterPro" id="IPR004547">
    <property type="entry name" value="Glucosamine6P_isomerase"/>
</dbReference>
<dbReference type="RefSeq" id="WP_005398467.1">
    <property type="nucleotide sequence ID" value="NZ_JH601088.1"/>
</dbReference>
<dbReference type="InterPro" id="IPR006148">
    <property type="entry name" value="Glc/Gal-6P_isomerase"/>
</dbReference>
<protein>
    <recommendedName>
        <fullName evidence="4">Glucosamine-6-phosphate deaminase</fullName>
        <ecNumber evidence="4">3.5.99.6</ecNumber>
    </recommendedName>
    <alternativeName>
        <fullName evidence="4">GlcN6P deaminase</fullName>
        <shortName evidence="4">GNPDA</shortName>
    </alternativeName>
    <alternativeName>
        <fullName evidence="4">Glucosamine-6-phosphate isomerase</fullName>
    </alternativeName>
</protein>
<comment type="function">
    <text evidence="4">Catalyzes the reversible isomerization-deamination of glucosamine 6-phosphate (GlcN6P) to form fructose 6-phosphate (Fru6P) and ammonium ion.</text>
</comment>
<name>H3NNT2_9FIRM</name>
<keyword evidence="3 4" id="KW-0119">Carbohydrate metabolism</keyword>
<dbReference type="GO" id="GO:0006043">
    <property type="term" value="P:glucosamine catabolic process"/>
    <property type="evidence" value="ECO:0007669"/>
    <property type="project" value="TreeGrafter"/>
</dbReference>